<dbReference type="Proteomes" id="UP000701801">
    <property type="component" value="Unassembled WGS sequence"/>
</dbReference>
<protein>
    <submittedName>
        <fullName evidence="1">Uncharacterized protein</fullName>
    </submittedName>
</protein>
<comment type="caution">
    <text evidence="1">The sequence shown here is derived from an EMBL/GenBank/DDBJ whole genome shotgun (WGS) entry which is preliminary data.</text>
</comment>
<sequence>MIGKYNIVHVGRVNMFVRFENPDPVLQKFIQMLNGLVEYRAGLKVTASRSTISAAANSQPYGKTMDRYACYGIP</sequence>
<accession>A0A9N9Q237</accession>
<proteinExistence type="predicted"/>
<gene>
    <name evidence="1" type="ORF">HYALB_00012028</name>
</gene>
<evidence type="ECO:0000313" key="1">
    <source>
        <dbReference type="EMBL" id="CAG8976785.1"/>
    </source>
</evidence>
<name>A0A9N9Q237_9HELO</name>
<dbReference type="AlphaFoldDB" id="A0A9N9Q237"/>
<keyword evidence="2" id="KW-1185">Reference proteome</keyword>
<reference evidence="1" key="1">
    <citation type="submission" date="2021-07" db="EMBL/GenBank/DDBJ databases">
        <authorList>
            <person name="Durling M."/>
        </authorList>
    </citation>
    <scope>NUCLEOTIDE SEQUENCE</scope>
</reference>
<organism evidence="1 2">
    <name type="scientific">Hymenoscyphus albidus</name>
    <dbReference type="NCBI Taxonomy" id="595503"/>
    <lineage>
        <taxon>Eukaryota</taxon>
        <taxon>Fungi</taxon>
        <taxon>Dikarya</taxon>
        <taxon>Ascomycota</taxon>
        <taxon>Pezizomycotina</taxon>
        <taxon>Leotiomycetes</taxon>
        <taxon>Helotiales</taxon>
        <taxon>Helotiaceae</taxon>
        <taxon>Hymenoscyphus</taxon>
    </lineage>
</organism>
<dbReference type="EMBL" id="CAJVRM010000191">
    <property type="protein sequence ID" value="CAG8976785.1"/>
    <property type="molecule type" value="Genomic_DNA"/>
</dbReference>
<evidence type="ECO:0000313" key="2">
    <source>
        <dbReference type="Proteomes" id="UP000701801"/>
    </source>
</evidence>